<dbReference type="AlphaFoldDB" id="A0AAE2SBM9"/>
<feature type="region of interest" description="Disordered" evidence="1">
    <location>
        <begin position="1"/>
        <end position="20"/>
    </location>
</feature>
<comment type="caution">
    <text evidence="3">The sequence shown here is derived from an EMBL/GenBank/DDBJ whole genome shotgun (WGS) entry which is preliminary data.</text>
</comment>
<keyword evidence="3" id="KW-0645">Protease</keyword>
<dbReference type="InterPro" id="IPR050659">
    <property type="entry name" value="Peptidase_M24B"/>
</dbReference>
<dbReference type="PANTHER" id="PTHR46112">
    <property type="entry name" value="AMINOPEPTIDASE"/>
    <property type="match status" value="1"/>
</dbReference>
<dbReference type="EMBL" id="JAENIG010000004">
    <property type="protein sequence ID" value="MBK1854888.1"/>
    <property type="molecule type" value="Genomic_DNA"/>
</dbReference>
<evidence type="ECO:0000256" key="1">
    <source>
        <dbReference type="SAM" id="MobiDB-lite"/>
    </source>
</evidence>
<protein>
    <submittedName>
        <fullName evidence="3">Aminopeptidase P family protein</fullName>
    </submittedName>
</protein>
<evidence type="ECO:0000313" key="4">
    <source>
        <dbReference type="Proteomes" id="UP000634206"/>
    </source>
</evidence>
<proteinExistence type="predicted"/>
<reference evidence="3" key="1">
    <citation type="submission" date="2021-01" db="EMBL/GenBank/DDBJ databases">
        <title>Modified the classification status of verrucomicrobia.</title>
        <authorList>
            <person name="Feng X."/>
        </authorList>
    </citation>
    <scope>NUCLEOTIDE SEQUENCE</scope>
    <source>
        <strain evidence="3">5K15</strain>
    </source>
</reference>
<evidence type="ECO:0000313" key="3">
    <source>
        <dbReference type="EMBL" id="MBK1854888.1"/>
    </source>
</evidence>
<feature type="domain" description="Peptidase M24" evidence="2">
    <location>
        <begin position="156"/>
        <end position="378"/>
    </location>
</feature>
<dbReference type="SUPFAM" id="SSF55920">
    <property type="entry name" value="Creatinase/aminopeptidase"/>
    <property type="match status" value="1"/>
</dbReference>
<dbReference type="Gene3D" id="3.90.230.10">
    <property type="entry name" value="Creatinase/methionine aminopeptidase superfamily"/>
    <property type="match status" value="1"/>
</dbReference>
<dbReference type="InterPro" id="IPR000994">
    <property type="entry name" value="Pept_M24"/>
</dbReference>
<accession>A0AAE2SBM9</accession>
<feature type="compositionally biased region" description="Polar residues" evidence="1">
    <location>
        <begin position="1"/>
        <end position="10"/>
    </location>
</feature>
<dbReference type="InterPro" id="IPR036005">
    <property type="entry name" value="Creatinase/aminopeptidase-like"/>
</dbReference>
<dbReference type="GO" id="GO:0004177">
    <property type="term" value="F:aminopeptidase activity"/>
    <property type="evidence" value="ECO:0007669"/>
    <property type="project" value="UniProtKB-KW"/>
</dbReference>
<keyword evidence="3" id="KW-0378">Hydrolase</keyword>
<gene>
    <name evidence="3" type="ORF">JIN83_07940</name>
</gene>
<keyword evidence="4" id="KW-1185">Reference proteome</keyword>
<dbReference type="PANTHER" id="PTHR46112:SF2">
    <property type="entry name" value="XAA-PRO AMINOPEPTIDASE P-RELATED"/>
    <property type="match status" value="1"/>
</dbReference>
<organism evidence="3 4">
    <name type="scientific">Oceaniferula flava</name>
    <dbReference type="NCBI Taxonomy" id="2800421"/>
    <lineage>
        <taxon>Bacteria</taxon>
        <taxon>Pseudomonadati</taxon>
        <taxon>Verrucomicrobiota</taxon>
        <taxon>Verrucomicrobiia</taxon>
        <taxon>Verrucomicrobiales</taxon>
        <taxon>Verrucomicrobiaceae</taxon>
        <taxon>Oceaniferula</taxon>
    </lineage>
</organism>
<evidence type="ECO:0000259" key="2">
    <source>
        <dbReference type="Pfam" id="PF00557"/>
    </source>
</evidence>
<dbReference type="Proteomes" id="UP000634206">
    <property type="component" value="Unassembled WGS sequence"/>
</dbReference>
<sequence length="394" mass="43547">MSAIQANSQKTSRRKPKSSILFHADANDPDMLYFSRFNAFDPYIALTLGRKKVGISHAMEYGRMEKESDFDEILLLSEVQAGARKRFNLEQGQAANTSQMVAHLAKEYGIDEFKVGDRFPTGLAFALRDAGIQVSPCKPGTLFPERIIKNNDEIKLMKKANEAACAGFQIVAKTLAESKVKKGQLIHSGRVLTAERIRELIGQATLGKGAVALHTIASPGDQAVDNHCAGYGPIREGELIVVDIFPRRQEDGYWGDMTRTFLKGKASDAQRRLVRTVKKAHQMSLDMIKPGATGSKVHRDVQAFFVKEGYETTTDTSQPEGFFHALGHGVGLEIHESPIIAPRGKWRFKKGMVVTTEPGLYYYGLGGCRIEDSLQVTADGNQKLAKAPYKWEIA</sequence>
<name>A0AAE2SBM9_9BACT</name>
<dbReference type="RefSeq" id="WP_309489498.1">
    <property type="nucleotide sequence ID" value="NZ_JAENIG010000004.1"/>
</dbReference>
<keyword evidence="3" id="KW-0031">Aminopeptidase</keyword>
<dbReference type="Pfam" id="PF00557">
    <property type="entry name" value="Peptidase_M24"/>
    <property type="match status" value="1"/>
</dbReference>